<dbReference type="AlphaFoldDB" id="A0A6C0E3M2"/>
<organism evidence="1">
    <name type="scientific">viral metagenome</name>
    <dbReference type="NCBI Taxonomy" id="1070528"/>
    <lineage>
        <taxon>unclassified sequences</taxon>
        <taxon>metagenomes</taxon>
        <taxon>organismal metagenomes</taxon>
    </lineage>
</organism>
<name>A0A6C0E3M2_9ZZZZ</name>
<proteinExistence type="predicted"/>
<dbReference type="EMBL" id="MN739721">
    <property type="protein sequence ID" value="QHT22879.1"/>
    <property type="molecule type" value="Genomic_DNA"/>
</dbReference>
<accession>A0A6C0E3M2</accession>
<protein>
    <submittedName>
        <fullName evidence="1">Uncharacterized protein</fullName>
    </submittedName>
</protein>
<reference evidence="1" key="1">
    <citation type="journal article" date="2020" name="Nature">
        <title>Giant virus diversity and host interactions through global metagenomics.</title>
        <authorList>
            <person name="Schulz F."/>
            <person name="Roux S."/>
            <person name="Paez-Espino D."/>
            <person name="Jungbluth S."/>
            <person name="Walsh D.A."/>
            <person name="Denef V.J."/>
            <person name="McMahon K.D."/>
            <person name="Konstantinidis K.T."/>
            <person name="Eloe-Fadrosh E.A."/>
            <person name="Kyrpides N.C."/>
            <person name="Woyke T."/>
        </authorList>
    </citation>
    <scope>NUCLEOTIDE SEQUENCE</scope>
    <source>
        <strain evidence="1">GVMAG-M-3300023179-114</strain>
    </source>
</reference>
<evidence type="ECO:0000313" key="1">
    <source>
        <dbReference type="EMBL" id="QHT22879.1"/>
    </source>
</evidence>
<sequence>MSNMFLKTSVDQNQTYLLTNIENYKIMVSSSLNEILNKYILVIVNYMKLFSEKINIKKYNYYKFIFTRGLDTITNVFKILLLFTKNIELTYYHSQKAFYFYIEFIEQISNDQNTFLQLSSREACMFVYKKTIFEINNDFKKNMEHISKHDKDIFDLLDKCLIIYKNICNVCIGHSDTIVSDKTSFIHTFSDKLKVFADQVNHNLGNDYLECIYLFVTYLLDKPISINNIFQSLHLFVKKITSNKMTNYCNLQTSIKKKQTVNVFPDNPDIAYNNPKLLVDFILEDDRTKSST</sequence>